<dbReference type="CDD" id="cd05121">
    <property type="entry name" value="ABC1_ADCK3-like"/>
    <property type="match status" value="1"/>
</dbReference>
<name>A0AAW1TER5_9CHLO</name>
<dbReference type="Proteomes" id="UP001485043">
    <property type="component" value="Unassembled WGS sequence"/>
</dbReference>
<comment type="caution">
    <text evidence="5">The sequence shown here is derived from an EMBL/GenBank/DDBJ whole genome shotgun (WGS) entry which is preliminary data.</text>
</comment>
<evidence type="ECO:0000256" key="1">
    <source>
        <dbReference type="ARBA" id="ARBA00009670"/>
    </source>
</evidence>
<dbReference type="EMBL" id="JALJOV010000033">
    <property type="protein sequence ID" value="KAK9868362.1"/>
    <property type="molecule type" value="Genomic_DNA"/>
</dbReference>
<keyword evidence="3" id="KW-1133">Transmembrane helix</keyword>
<dbReference type="PANTHER" id="PTHR10566:SF115">
    <property type="entry name" value="PROTEIN ACTIVITY OF BC1 COMPLEX KINASE 8, CHLOROPLASTIC"/>
    <property type="match status" value="1"/>
</dbReference>
<dbReference type="InterPro" id="IPR004147">
    <property type="entry name" value="ABC1_dom"/>
</dbReference>
<dbReference type="SUPFAM" id="SSF56112">
    <property type="entry name" value="Protein kinase-like (PK-like)"/>
    <property type="match status" value="1"/>
</dbReference>
<organism evidence="5 6">
    <name type="scientific">Apatococcus fuscideae</name>
    <dbReference type="NCBI Taxonomy" id="2026836"/>
    <lineage>
        <taxon>Eukaryota</taxon>
        <taxon>Viridiplantae</taxon>
        <taxon>Chlorophyta</taxon>
        <taxon>core chlorophytes</taxon>
        <taxon>Trebouxiophyceae</taxon>
        <taxon>Chlorellales</taxon>
        <taxon>Chlorellaceae</taxon>
        <taxon>Apatococcus</taxon>
    </lineage>
</organism>
<dbReference type="Pfam" id="PF03109">
    <property type="entry name" value="ABC1"/>
    <property type="match status" value="1"/>
</dbReference>
<feature type="compositionally biased region" description="Basic and acidic residues" evidence="2">
    <location>
        <begin position="607"/>
        <end position="632"/>
    </location>
</feature>
<keyword evidence="3" id="KW-0812">Transmembrane</keyword>
<proteinExistence type="inferred from homology"/>
<feature type="region of interest" description="Disordered" evidence="2">
    <location>
        <begin position="607"/>
        <end position="635"/>
    </location>
</feature>
<comment type="similarity">
    <text evidence="1">Belongs to the protein kinase superfamily. ADCK protein kinase family.</text>
</comment>
<dbReference type="PANTHER" id="PTHR10566">
    <property type="entry name" value="CHAPERONE-ACTIVITY OF BC1 COMPLEX CABC1 -RELATED"/>
    <property type="match status" value="1"/>
</dbReference>
<dbReference type="InterPro" id="IPR050154">
    <property type="entry name" value="UbiB_kinase"/>
</dbReference>
<keyword evidence="6" id="KW-1185">Reference proteome</keyword>
<dbReference type="AlphaFoldDB" id="A0AAW1TER5"/>
<evidence type="ECO:0000313" key="5">
    <source>
        <dbReference type="EMBL" id="KAK9868362.1"/>
    </source>
</evidence>
<accession>A0AAW1TER5</accession>
<keyword evidence="3" id="KW-0472">Membrane</keyword>
<reference evidence="5 6" key="1">
    <citation type="journal article" date="2024" name="Nat. Commun.">
        <title>Phylogenomics reveals the evolutionary origins of lichenization in chlorophyte algae.</title>
        <authorList>
            <person name="Puginier C."/>
            <person name="Libourel C."/>
            <person name="Otte J."/>
            <person name="Skaloud P."/>
            <person name="Haon M."/>
            <person name="Grisel S."/>
            <person name="Petersen M."/>
            <person name="Berrin J.G."/>
            <person name="Delaux P.M."/>
            <person name="Dal Grande F."/>
            <person name="Keller J."/>
        </authorList>
    </citation>
    <scope>NUCLEOTIDE SEQUENCE [LARGE SCALE GENOMIC DNA]</scope>
    <source>
        <strain evidence="5 6">SAG 2523</strain>
    </source>
</reference>
<dbReference type="GO" id="GO:0016020">
    <property type="term" value="C:membrane"/>
    <property type="evidence" value="ECO:0007669"/>
    <property type="project" value="GOC"/>
</dbReference>
<protein>
    <recommendedName>
        <fullName evidence="4">ABC1 atypical kinase-like domain-containing protein</fullName>
    </recommendedName>
</protein>
<dbReference type="GO" id="GO:1901031">
    <property type="term" value="P:regulation of response to reactive oxygen species"/>
    <property type="evidence" value="ECO:0007669"/>
    <property type="project" value="TreeGrafter"/>
</dbReference>
<gene>
    <name evidence="5" type="ORF">WJX84_010919</name>
</gene>
<evidence type="ECO:0000313" key="6">
    <source>
        <dbReference type="Proteomes" id="UP001485043"/>
    </source>
</evidence>
<dbReference type="GO" id="GO:0046467">
    <property type="term" value="P:membrane lipid biosynthetic process"/>
    <property type="evidence" value="ECO:0007669"/>
    <property type="project" value="TreeGrafter"/>
</dbReference>
<evidence type="ECO:0000259" key="4">
    <source>
        <dbReference type="Pfam" id="PF03109"/>
    </source>
</evidence>
<evidence type="ECO:0000256" key="3">
    <source>
        <dbReference type="SAM" id="Phobius"/>
    </source>
</evidence>
<dbReference type="InterPro" id="IPR011009">
    <property type="entry name" value="Kinase-like_dom_sf"/>
</dbReference>
<feature type="domain" description="ABC1 atypical kinase-like" evidence="4">
    <location>
        <begin position="326"/>
        <end position="571"/>
    </location>
</feature>
<sequence length="829" mass="91949">MLETVNPCCSLPVQRAVRRCKATATRRSRLQNLLTPHSCRSHLSRQSIWESPKLARLHKPSCSRAGDRLVLREAASSERISDSQRQQLVNRIETAGVPSGAELRNGKPSNGVVISSTALADSVDYSQQGHNGKQHGGPGVNGKVATAAARGVQAGLNGSQPLRVNVSGAQLAKVEDLGLADPCDVGHMTECAVSRSMEQDEAEAAATSAADIAAGVQRPKKKRRKAPYKQPGGRWSKFGKYSSFQRSFSIWSFALRFVFKLWQSNTKFFYGKKGMTKERVSARKSALAVWLREGLINLGPTFIKIGQQFSTRVDVLSPELVAELEKLQDDVPSFDAEEAVAIVERELGAPIASRYEEFDTKPIAAASLGQVHLAKVNGKKVVVKVQRPGLRELFEIDCKNIRVIAEWLQKFDPKSDGASRDWVAIYDECQKILYQEIDYLMEADNAERFRKNFADKPWIKVPEVNRELTTRQILTMEYCPGTKINRADELDKLGIDRKRLARLAVESYLQQLLTYGFFHADPHPGNLNADAVDGGRLVYYDFGMMGTIPSDIREGLLDLFYGVYQKDPDLCIDALIKMGVLVPTSDRQSIRRTAEFFLNSFQERLDEQKRQKETDPNYGKEFKGPASKEEKSSRRKQIVSSIGEDLLLASADKPFRFPATFTFVVRSFTVLDGIGKSLDPRFDITEIAAPYARGLLLEGSPQVAKAKKEFQKGLAKQNRAVVNLFRGPNYIEDTAKTLQKLERGDLKLRVRALEAERSLNRMAIMQKAMLAAVAASTFVNMGTVLSANAMVIAARLSFGGALASGFSMLVSLLKVKNLEKKEAQLSGTS</sequence>
<evidence type="ECO:0000256" key="2">
    <source>
        <dbReference type="SAM" id="MobiDB-lite"/>
    </source>
</evidence>
<feature type="transmembrane region" description="Helical" evidence="3">
    <location>
        <begin position="792"/>
        <end position="813"/>
    </location>
</feature>